<dbReference type="PANTHER" id="PTHR48100">
    <property type="entry name" value="BROAD-SPECIFICITY PHOSPHATASE YOR283W-RELATED"/>
    <property type="match status" value="1"/>
</dbReference>
<dbReference type="EMBL" id="MU006099">
    <property type="protein sequence ID" value="KAF2837599.1"/>
    <property type="molecule type" value="Genomic_DNA"/>
</dbReference>
<comment type="caution">
    <text evidence="1">The sequence shown here is derived from an EMBL/GenBank/DDBJ whole genome shotgun (WGS) entry which is preliminary data.</text>
</comment>
<dbReference type="AlphaFoldDB" id="A0A9P4VRJ3"/>
<dbReference type="SUPFAM" id="SSF53254">
    <property type="entry name" value="Phosphoglycerate mutase-like"/>
    <property type="match status" value="1"/>
</dbReference>
<accession>A0A9P4VRJ3</accession>
<sequence>MPQTIHLVRHAQGYHNLNSDNHRLHDPELTELGKQQCADLRASFPTKESVDLIVASPLRRTIYTALLSFADVLEKDQSMRLVTLPELQETSDLPCDTGSNLETLLKEFEGKPVDLNRVVEGWNSKRGYWAPTAQAVTERAKAARQWLRDRKENEIVVVAHGALLHFLSNDWHGATNFQGTGWRNCEVRTYNFDPKSGDEAYLFETSASRERRRGAEKPLGEAEQRNLMQLVVKDWVTVGELKEMEAES</sequence>
<dbReference type="InterPro" id="IPR029033">
    <property type="entry name" value="His_PPase_superfam"/>
</dbReference>
<reference evidence="1" key="1">
    <citation type="journal article" date="2020" name="Stud. Mycol.">
        <title>101 Dothideomycetes genomes: a test case for predicting lifestyles and emergence of pathogens.</title>
        <authorList>
            <person name="Haridas S."/>
            <person name="Albert R."/>
            <person name="Binder M."/>
            <person name="Bloem J."/>
            <person name="Labutti K."/>
            <person name="Salamov A."/>
            <person name="Andreopoulos B."/>
            <person name="Baker S."/>
            <person name="Barry K."/>
            <person name="Bills G."/>
            <person name="Bluhm B."/>
            <person name="Cannon C."/>
            <person name="Castanera R."/>
            <person name="Culley D."/>
            <person name="Daum C."/>
            <person name="Ezra D."/>
            <person name="Gonzalez J."/>
            <person name="Henrissat B."/>
            <person name="Kuo A."/>
            <person name="Liang C."/>
            <person name="Lipzen A."/>
            <person name="Lutzoni F."/>
            <person name="Magnuson J."/>
            <person name="Mondo S."/>
            <person name="Nolan M."/>
            <person name="Ohm R."/>
            <person name="Pangilinan J."/>
            <person name="Park H.-J."/>
            <person name="Ramirez L."/>
            <person name="Alfaro M."/>
            <person name="Sun H."/>
            <person name="Tritt A."/>
            <person name="Yoshinaga Y."/>
            <person name="Zwiers L.-H."/>
            <person name="Turgeon B."/>
            <person name="Goodwin S."/>
            <person name="Spatafora J."/>
            <person name="Crous P."/>
            <person name="Grigoriev I."/>
        </authorList>
    </citation>
    <scope>NUCLEOTIDE SEQUENCE</scope>
    <source>
        <strain evidence="1">CBS 101060</strain>
    </source>
</reference>
<name>A0A9P4VRJ3_9PEZI</name>
<gene>
    <name evidence="1" type="ORF">M501DRAFT_937660</name>
</gene>
<dbReference type="InterPro" id="IPR050275">
    <property type="entry name" value="PGM_Phosphatase"/>
</dbReference>
<organism evidence="1 2">
    <name type="scientific">Patellaria atrata CBS 101060</name>
    <dbReference type="NCBI Taxonomy" id="1346257"/>
    <lineage>
        <taxon>Eukaryota</taxon>
        <taxon>Fungi</taxon>
        <taxon>Dikarya</taxon>
        <taxon>Ascomycota</taxon>
        <taxon>Pezizomycotina</taxon>
        <taxon>Dothideomycetes</taxon>
        <taxon>Dothideomycetes incertae sedis</taxon>
        <taxon>Patellariales</taxon>
        <taxon>Patellariaceae</taxon>
        <taxon>Patellaria</taxon>
    </lineage>
</organism>
<dbReference type="InterPro" id="IPR013078">
    <property type="entry name" value="His_Pase_superF_clade-1"/>
</dbReference>
<dbReference type="Pfam" id="PF00300">
    <property type="entry name" value="His_Phos_1"/>
    <property type="match status" value="1"/>
</dbReference>
<dbReference type="PANTHER" id="PTHR48100:SF54">
    <property type="entry name" value="PHOSPHATASE SPAC5H10.03-RELATED"/>
    <property type="match status" value="1"/>
</dbReference>
<dbReference type="SMART" id="SM00855">
    <property type="entry name" value="PGAM"/>
    <property type="match status" value="1"/>
</dbReference>
<dbReference type="Proteomes" id="UP000799429">
    <property type="component" value="Unassembled WGS sequence"/>
</dbReference>
<proteinExistence type="predicted"/>
<dbReference type="Gene3D" id="3.40.50.1240">
    <property type="entry name" value="Phosphoglycerate mutase-like"/>
    <property type="match status" value="1"/>
</dbReference>
<protein>
    <submittedName>
        <fullName evidence="1">Phosphoglycerate mutase family protein-like protein</fullName>
    </submittedName>
</protein>
<evidence type="ECO:0000313" key="1">
    <source>
        <dbReference type="EMBL" id="KAF2837599.1"/>
    </source>
</evidence>
<evidence type="ECO:0000313" key="2">
    <source>
        <dbReference type="Proteomes" id="UP000799429"/>
    </source>
</evidence>
<dbReference type="CDD" id="cd07067">
    <property type="entry name" value="HP_PGM_like"/>
    <property type="match status" value="1"/>
</dbReference>
<dbReference type="OrthoDB" id="496981at2759"/>
<keyword evidence="2" id="KW-1185">Reference proteome</keyword>
<dbReference type="GO" id="GO:0005737">
    <property type="term" value="C:cytoplasm"/>
    <property type="evidence" value="ECO:0007669"/>
    <property type="project" value="TreeGrafter"/>
</dbReference>
<dbReference type="GO" id="GO:0016791">
    <property type="term" value="F:phosphatase activity"/>
    <property type="evidence" value="ECO:0007669"/>
    <property type="project" value="TreeGrafter"/>
</dbReference>